<dbReference type="InterPro" id="IPR000086">
    <property type="entry name" value="NUDIX_hydrolase_dom"/>
</dbReference>
<dbReference type="PANTHER" id="PTHR21340">
    <property type="entry name" value="DIADENOSINE 5,5-P1,P4-TETRAPHOSPHATE PYROPHOSPHOHYDROLASE MUTT"/>
    <property type="match status" value="1"/>
</dbReference>
<dbReference type="PANTHER" id="PTHR21340:SF0">
    <property type="entry name" value="BIS(5'-NUCLEOSYL)-TETRAPHOSPHATASE [ASYMMETRICAL]"/>
    <property type="match status" value="1"/>
</dbReference>
<protein>
    <submittedName>
        <fullName evidence="3">NUDIX hydrolase domain-like protein</fullName>
    </submittedName>
</protein>
<evidence type="ECO:0000256" key="1">
    <source>
        <dbReference type="ARBA" id="ARBA00022801"/>
    </source>
</evidence>
<evidence type="ECO:0000313" key="3">
    <source>
        <dbReference type="EMBL" id="KAJ7363926.1"/>
    </source>
</evidence>
<dbReference type="GO" id="GO:0004081">
    <property type="term" value="F:bis(5'-nucleosyl)-tetraphosphatase (asymmetrical) activity"/>
    <property type="evidence" value="ECO:0007669"/>
    <property type="project" value="TreeGrafter"/>
</dbReference>
<gene>
    <name evidence="3" type="ORF">DFH08DRAFT_1015489</name>
</gene>
<dbReference type="Gene3D" id="3.90.79.10">
    <property type="entry name" value="Nucleoside Triphosphate Pyrophosphohydrolase"/>
    <property type="match status" value="1"/>
</dbReference>
<dbReference type="InterPro" id="IPR020084">
    <property type="entry name" value="NUDIX_hydrolase_CS"/>
</dbReference>
<accession>A0AAD7AN34</accession>
<keyword evidence="4" id="KW-1185">Reference proteome</keyword>
<dbReference type="AlphaFoldDB" id="A0AAD7AN34"/>
<dbReference type="CDD" id="cd03673">
    <property type="entry name" value="NUDIX_Ap6A_hydrolase"/>
    <property type="match status" value="1"/>
</dbReference>
<dbReference type="InterPro" id="IPR015797">
    <property type="entry name" value="NUDIX_hydrolase-like_dom_sf"/>
</dbReference>
<sequence>MTSHVYPSTQYFSSEFVVSAGCVLFRRNDSQGIEICVLHDRNKDEWMLPKGRKDCGESIEAAAVRETFEETGYPCALLPVRMPTRAPAPGVNGPDAVAVVQGITEPIAVIVRDLSAMGRGIKIVWWYIARATGEERVLGTQTEWEAFDAEWVPADVAAERMTFQRDRETVGRALEIVKDGNEGAL</sequence>
<dbReference type="GO" id="GO:0006754">
    <property type="term" value="P:ATP biosynthetic process"/>
    <property type="evidence" value="ECO:0007669"/>
    <property type="project" value="TreeGrafter"/>
</dbReference>
<proteinExistence type="predicted"/>
<dbReference type="Proteomes" id="UP001218218">
    <property type="component" value="Unassembled WGS sequence"/>
</dbReference>
<dbReference type="EMBL" id="JARIHO010000003">
    <property type="protein sequence ID" value="KAJ7363926.1"/>
    <property type="molecule type" value="Genomic_DNA"/>
</dbReference>
<feature type="domain" description="Nudix hydrolase" evidence="2">
    <location>
        <begin position="15"/>
        <end position="174"/>
    </location>
</feature>
<keyword evidence="1 3" id="KW-0378">Hydrolase</keyword>
<dbReference type="InterPro" id="IPR051325">
    <property type="entry name" value="Nudix_hydrolase_domain"/>
</dbReference>
<dbReference type="PROSITE" id="PS00893">
    <property type="entry name" value="NUDIX_BOX"/>
    <property type="match status" value="1"/>
</dbReference>
<dbReference type="Pfam" id="PF00293">
    <property type="entry name" value="NUDIX"/>
    <property type="match status" value="1"/>
</dbReference>
<dbReference type="SUPFAM" id="SSF55811">
    <property type="entry name" value="Nudix"/>
    <property type="match status" value="1"/>
</dbReference>
<organism evidence="3 4">
    <name type="scientific">Mycena albidolilacea</name>
    <dbReference type="NCBI Taxonomy" id="1033008"/>
    <lineage>
        <taxon>Eukaryota</taxon>
        <taxon>Fungi</taxon>
        <taxon>Dikarya</taxon>
        <taxon>Basidiomycota</taxon>
        <taxon>Agaricomycotina</taxon>
        <taxon>Agaricomycetes</taxon>
        <taxon>Agaricomycetidae</taxon>
        <taxon>Agaricales</taxon>
        <taxon>Marasmiineae</taxon>
        <taxon>Mycenaceae</taxon>
        <taxon>Mycena</taxon>
    </lineage>
</organism>
<evidence type="ECO:0000259" key="2">
    <source>
        <dbReference type="PROSITE" id="PS51462"/>
    </source>
</evidence>
<comment type="caution">
    <text evidence="3">The sequence shown here is derived from an EMBL/GenBank/DDBJ whole genome shotgun (WGS) entry which is preliminary data.</text>
</comment>
<reference evidence="3" key="1">
    <citation type="submission" date="2023-03" db="EMBL/GenBank/DDBJ databases">
        <title>Massive genome expansion in bonnet fungi (Mycena s.s.) driven by repeated elements and novel gene families across ecological guilds.</title>
        <authorList>
            <consortium name="Lawrence Berkeley National Laboratory"/>
            <person name="Harder C.B."/>
            <person name="Miyauchi S."/>
            <person name="Viragh M."/>
            <person name="Kuo A."/>
            <person name="Thoen E."/>
            <person name="Andreopoulos B."/>
            <person name="Lu D."/>
            <person name="Skrede I."/>
            <person name="Drula E."/>
            <person name="Henrissat B."/>
            <person name="Morin E."/>
            <person name="Kohler A."/>
            <person name="Barry K."/>
            <person name="LaButti K."/>
            <person name="Morin E."/>
            <person name="Salamov A."/>
            <person name="Lipzen A."/>
            <person name="Mereny Z."/>
            <person name="Hegedus B."/>
            <person name="Baldrian P."/>
            <person name="Stursova M."/>
            <person name="Weitz H."/>
            <person name="Taylor A."/>
            <person name="Grigoriev I.V."/>
            <person name="Nagy L.G."/>
            <person name="Martin F."/>
            <person name="Kauserud H."/>
        </authorList>
    </citation>
    <scope>NUCLEOTIDE SEQUENCE</scope>
    <source>
        <strain evidence="3">CBHHK002</strain>
    </source>
</reference>
<dbReference type="PROSITE" id="PS51462">
    <property type="entry name" value="NUDIX"/>
    <property type="match status" value="1"/>
</dbReference>
<evidence type="ECO:0000313" key="4">
    <source>
        <dbReference type="Proteomes" id="UP001218218"/>
    </source>
</evidence>
<name>A0AAD7AN34_9AGAR</name>
<dbReference type="GO" id="GO:0006167">
    <property type="term" value="P:AMP biosynthetic process"/>
    <property type="evidence" value="ECO:0007669"/>
    <property type="project" value="TreeGrafter"/>
</dbReference>